<comment type="caution">
    <text evidence="2">The sequence shown here is derived from an EMBL/GenBank/DDBJ whole genome shotgun (WGS) entry which is preliminary data.</text>
</comment>
<dbReference type="Proteomes" id="UP000004382">
    <property type="component" value="Unassembled WGS sequence"/>
</dbReference>
<dbReference type="AlphaFoldDB" id="H1KC82"/>
<evidence type="ECO:0000313" key="2">
    <source>
        <dbReference type="EMBL" id="EHP94899.1"/>
    </source>
</evidence>
<protein>
    <submittedName>
        <fullName evidence="2">Uncharacterized protein</fullName>
    </submittedName>
</protein>
<feature type="region of interest" description="Disordered" evidence="1">
    <location>
        <begin position="40"/>
        <end position="62"/>
    </location>
</feature>
<organism evidence="2 3">
    <name type="scientific">Methylorubrum extorquens DSM 13060</name>
    <dbReference type="NCBI Taxonomy" id="882800"/>
    <lineage>
        <taxon>Bacteria</taxon>
        <taxon>Pseudomonadati</taxon>
        <taxon>Pseudomonadota</taxon>
        <taxon>Alphaproteobacteria</taxon>
        <taxon>Hyphomicrobiales</taxon>
        <taxon>Methylobacteriaceae</taxon>
        <taxon>Methylorubrum</taxon>
    </lineage>
</organism>
<dbReference type="EMBL" id="AGJK01000003">
    <property type="protein sequence ID" value="EHP94899.1"/>
    <property type="molecule type" value="Genomic_DNA"/>
</dbReference>
<dbReference type="PATRIC" id="fig|882800.3.peg.232"/>
<sequence length="62" mass="7547">MHMMHDPDEWMTVCTMTRHSASLSQVRRPKEDVLRIKAERRQREEEEILRKADEIRARRQTA</sequence>
<accession>H1KC82</accession>
<gene>
    <name evidence="2" type="ORF">MetexDRAFT_0244</name>
</gene>
<reference evidence="2 3" key="1">
    <citation type="submission" date="2011-09" db="EMBL/GenBank/DDBJ databases">
        <title>The draft genome of Methylobacterium extorquens DSM 13060.</title>
        <authorList>
            <consortium name="US DOE Joint Genome Institute (JGI-PGF)"/>
            <person name="Lucas S."/>
            <person name="Han J."/>
            <person name="Lapidus A."/>
            <person name="Cheng J.-F."/>
            <person name="Goodwin L."/>
            <person name="Pitluck S."/>
            <person name="Peters L."/>
            <person name="Land M.L."/>
            <person name="Hauser L."/>
            <person name="Koskimaki J."/>
            <person name="Halonen O."/>
            <person name="Pirttila A."/>
            <person name="Frank C."/>
            <person name="Woyke T.J."/>
        </authorList>
    </citation>
    <scope>NUCLEOTIDE SEQUENCE [LARGE SCALE GENOMIC DNA]</scope>
    <source>
        <strain evidence="2 3">DSM 13060</strain>
    </source>
</reference>
<evidence type="ECO:0000313" key="3">
    <source>
        <dbReference type="Proteomes" id="UP000004382"/>
    </source>
</evidence>
<name>H1KC82_METEX</name>
<evidence type="ECO:0000256" key="1">
    <source>
        <dbReference type="SAM" id="MobiDB-lite"/>
    </source>
</evidence>
<proteinExistence type="predicted"/>